<dbReference type="EMBL" id="QGKL01000033">
    <property type="protein sequence ID" value="PWQ95524.1"/>
    <property type="molecule type" value="Genomic_DNA"/>
</dbReference>
<dbReference type="RefSeq" id="WP_109823703.1">
    <property type="nucleotide sequence ID" value="NZ_QGKL01000033.1"/>
</dbReference>
<accession>A0A317CA85</accession>
<dbReference type="Pfam" id="PF10670">
    <property type="entry name" value="DUF4198"/>
    <property type="match status" value="1"/>
</dbReference>
<evidence type="ECO:0000256" key="1">
    <source>
        <dbReference type="SAM" id="SignalP"/>
    </source>
</evidence>
<comment type="caution">
    <text evidence="2">The sequence shown here is derived from an EMBL/GenBank/DDBJ whole genome shotgun (WGS) entry which is preliminary data.</text>
</comment>
<dbReference type="OrthoDB" id="9780723at2"/>
<evidence type="ECO:0000313" key="3">
    <source>
        <dbReference type="Proteomes" id="UP000245506"/>
    </source>
</evidence>
<feature type="chain" id="PRO_5016288606" evidence="1">
    <location>
        <begin position="23"/>
        <end position="269"/>
    </location>
</feature>
<keyword evidence="1" id="KW-0732">Signal</keyword>
<gene>
    <name evidence="2" type="ORF">DKT75_12125</name>
</gene>
<proteinExistence type="predicted"/>
<protein>
    <submittedName>
        <fullName evidence="2">DUF4198 domain-containing protein</fullName>
    </submittedName>
</protein>
<dbReference type="Proteomes" id="UP000245506">
    <property type="component" value="Unassembled WGS sequence"/>
</dbReference>
<dbReference type="InterPro" id="IPR019613">
    <property type="entry name" value="DUF4198"/>
</dbReference>
<reference evidence="2 3" key="1">
    <citation type="submission" date="2018-05" db="EMBL/GenBank/DDBJ databases">
        <title>Leucothrix arctica sp. nov., isolated from Arctic seawater.</title>
        <authorList>
            <person name="Choi A."/>
            <person name="Baek K."/>
        </authorList>
    </citation>
    <scope>NUCLEOTIDE SEQUENCE [LARGE SCALE GENOMIC DNA]</scope>
    <source>
        <strain evidence="2 3">IMCC9719</strain>
    </source>
</reference>
<dbReference type="AlphaFoldDB" id="A0A317CA85"/>
<feature type="signal peptide" evidence="1">
    <location>
        <begin position="1"/>
        <end position="22"/>
    </location>
</feature>
<evidence type="ECO:0000313" key="2">
    <source>
        <dbReference type="EMBL" id="PWQ95524.1"/>
    </source>
</evidence>
<keyword evidence="3" id="KW-1185">Reference proteome</keyword>
<sequence>MTLRPIFAASAVALLCIQTAHAHFQMLQVDGYIRSKGGPITLSMPFTHPSHGGPVMDIAAPKLLTVTHKGKTKDLTSELTALNWKGTKGTATAYKAETKLRGIGDYVFNLTPAPYFEASEDSYIQQFTKTIINVGGLPTDWDKPSNAVAEIIPDSQPYGVYAGGLFTGVVMANGHPKAGVDVEVEYLNHAVNTAADGFEEKAFVEYPFENLSIVTLKTDENGRFFFGLPHAGYWGFAALGVGEEKVHKSKLLSQDAVLWIQAHQLKKLR</sequence>
<name>A0A317CA85_9GAMM</name>
<organism evidence="2 3">
    <name type="scientific">Leucothrix arctica</name>
    <dbReference type="NCBI Taxonomy" id="1481894"/>
    <lineage>
        <taxon>Bacteria</taxon>
        <taxon>Pseudomonadati</taxon>
        <taxon>Pseudomonadota</taxon>
        <taxon>Gammaproteobacteria</taxon>
        <taxon>Thiotrichales</taxon>
        <taxon>Thiotrichaceae</taxon>
        <taxon>Leucothrix</taxon>
    </lineage>
</organism>